<dbReference type="InParanoid" id="A0A0D2U9F9"/>
<organism evidence="1 2">
    <name type="scientific">Capsaspora owczarzaki (strain ATCC 30864)</name>
    <dbReference type="NCBI Taxonomy" id="595528"/>
    <lineage>
        <taxon>Eukaryota</taxon>
        <taxon>Filasterea</taxon>
        <taxon>Capsaspora</taxon>
    </lineage>
</organism>
<protein>
    <submittedName>
        <fullName evidence="1">Uncharacterized protein</fullName>
    </submittedName>
</protein>
<evidence type="ECO:0000313" key="2">
    <source>
        <dbReference type="Proteomes" id="UP000008743"/>
    </source>
</evidence>
<sequence>MTYSGDIRVGVAGTSVLIWLCFWQDNFDYPLVDLQVATTAIKAHMINRLERPGKSTDRLRFPSLLASTLPGAGKSRLCQEFVGSIAPDVFNSRRLEFISLFVTFNNATNFDSIKDWTIVHNADPEHALATRLLQAYFDIPPTFFELNFAQTGSFQVAATLKFIQQFEFKRRRGRAPKPGDQLPYVAIAVDEINRLLAVSADALKEPAAVKRADAASNADEQDKVGAQEKLVSEANPVPQVLSASEASVVQANLARQRYLEKVKSQRWLLKQTLWSLKAATIDPASRLFVLYAGTLPEHLRPGLVEPLDSNASGSSNLAVNPVPMEPFDGPHTAEFVDVVAGVKQTKLDWRLDATLVGQLRIAGGLPRHIEDVMDVDTPDAIARPQLSPISLIKLVRFCAFNARLTGKPLLEDVAAWVSRGAAVAAEIGDTEHSFELQHFAVPADQVLEPVRHSLELIEQLAGSLKQCLNSITADMQGSASRPDLWERLVVHLFNLRVTAYLADHVLSSLAPSSSIRVPLTELLPGVKFGPGCSELSLKLNPKTLKNFSFMQLADRGEPGIDAYMHADLVGHRSKTRVVIGLQMKLHMQLKSMTPTKYEKAARKQLEKHYVDEQHRQNTLVLVGIMSTSRRATTDPPKHSWVLERDTLDEFAQGFQKVVQCAYSFDPHHSPATHIASFLYSWGTKSQAVCDALAHLLVQTRHRVHQPDSRQQFRTAEDLRQFLLAQIGASKEVSFTLTESGKTKQVAHTLTKKDVPLVKHLGWYFALPRKARSATSSSSASVSS</sequence>
<evidence type="ECO:0000313" key="1">
    <source>
        <dbReference type="EMBL" id="KJE91701.1"/>
    </source>
</evidence>
<accession>A0A0D2U9F9</accession>
<dbReference type="AlphaFoldDB" id="A0A0D2U9F9"/>
<reference evidence="2" key="1">
    <citation type="submission" date="2011-02" db="EMBL/GenBank/DDBJ databases">
        <title>The Genome Sequence of Capsaspora owczarzaki ATCC 30864.</title>
        <authorList>
            <person name="Russ C."/>
            <person name="Cuomo C."/>
            <person name="Burger G."/>
            <person name="Gray M.W."/>
            <person name="Holland P.W.H."/>
            <person name="King N."/>
            <person name="Lang F.B.F."/>
            <person name="Roger A.J."/>
            <person name="Ruiz-Trillo I."/>
            <person name="Young S.K."/>
            <person name="Zeng Q."/>
            <person name="Gargeya S."/>
            <person name="Alvarado L."/>
            <person name="Berlin A."/>
            <person name="Chapman S.B."/>
            <person name="Chen Z."/>
            <person name="Freedman E."/>
            <person name="Gellesch M."/>
            <person name="Goldberg J."/>
            <person name="Griggs A."/>
            <person name="Gujja S."/>
            <person name="Heilman E."/>
            <person name="Heiman D."/>
            <person name="Howarth C."/>
            <person name="Mehta T."/>
            <person name="Neiman D."/>
            <person name="Pearson M."/>
            <person name="Roberts A."/>
            <person name="Saif S."/>
            <person name="Shea T."/>
            <person name="Shenoy N."/>
            <person name="Sisk P."/>
            <person name="Stolte C."/>
            <person name="Sykes S."/>
            <person name="White J."/>
            <person name="Yandava C."/>
            <person name="Haas B."/>
            <person name="Nusbaum C."/>
            <person name="Birren B."/>
        </authorList>
    </citation>
    <scope>NUCLEOTIDE SEQUENCE</scope>
    <source>
        <strain evidence="2">ATCC 30864</strain>
    </source>
</reference>
<dbReference type="Proteomes" id="UP000008743">
    <property type="component" value="Unassembled WGS sequence"/>
</dbReference>
<gene>
    <name evidence="1" type="ORF">CAOG_009585</name>
</gene>
<keyword evidence="2" id="KW-1185">Reference proteome</keyword>
<proteinExistence type="predicted"/>
<name>A0A0D2U9F9_CAPO3</name>
<dbReference type="PhylomeDB" id="A0A0D2U9F9"/>
<dbReference type="EMBL" id="KE346362">
    <property type="protein sequence ID" value="KJE91701.1"/>
    <property type="molecule type" value="Genomic_DNA"/>
</dbReference>